<organism evidence="1 2">
    <name type="scientific">Corynebacterium glucuronolyticum</name>
    <dbReference type="NCBI Taxonomy" id="39791"/>
    <lineage>
        <taxon>Bacteria</taxon>
        <taxon>Bacillati</taxon>
        <taxon>Actinomycetota</taxon>
        <taxon>Actinomycetes</taxon>
        <taxon>Mycobacteriales</taxon>
        <taxon>Corynebacteriaceae</taxon>
        <taxon>Corynebacterium</taxon>
    </lineage>
</organism>
<accession>A0A7T4EFG9</accession>
<gene>
    <name evidence="1" type="ORF">I6I10_00100</name>
</gene>
<dbReference type="GeneID" id="92759296"/>
<sequence length="102" mass="11415">MHIDTEKSLRTLQQLRDQLETFAADLRGSEPIVTSDMLGEGFADQARIIARQLNSIHQENLRRSLTLINATRKAEAQIHELVRQEAVNVHTLGAIDAEGATR</sequence>
<dbReference type="OrthoDB" id="9983236at2"/>
<dbReference type="RefSeq" id="WP_005390449.1">
    <property type="nucleotide sequence ID" value="NZ_CP066007.1"/>
</dbReference>
<dbReference type="AlphaFoldDB" id="A0A7T4EFG9"/>
<reference evidence="1 2" key="1">
    <citation type="submission" date="2020-12" db="EMBL/GenBank/DDBJ databases">
        <title>FDA dAtabase for Regulatory Grade micrObial Sequences (FDA-ARGOS): Supporting development and validation of Infectious Disease Dx tests.</title>
        <authorList>
            <person name="Sproer C."/>
            <person name="Gronow S."/>
            <person name="Severitt S."/>
            <person name="Schroder I."/>
            <person name="Tallon L."/>
            <person name="Sadzewicz L."/>
            <person name="Zhao X."/>
            <person name="Boylan J."/>
            <person name="Ott S."/>
            <person name="Bowen H."/>
            <person name="Vavikolanu K."/>
            <person name="Mehta A."/>
            <person name="Aluvathingal J."/>
            <person name="Nadendla S."/>
            <person name="Lowell S."/>
            <person name="Myers T."/>
            <person name="Yan Y."/>
            <person name="Sichtig H."/>
        </authorList>
    </citation>
    <scope>NUCLEOTIDE SEQUENCE [LARGE SCALE GENOMIC DNA]</scope>
    <source>
        <strain evidence="1 2">FDAARGOS_1053</strain>
    </source>
</reference>
<dbReference type="Proteomes" id="UP000596145">
    <property type="component" value="Chromosome"/>
</dbReference>
<proteinExistence type="predicted"/>
<evidence type="ECO:0000313" key="1">
    <source>
        <dbReference type="EMBL" id="QQB46402.1"/>
    </source>
</evidence>
<protein>
    <submittedName>
        <fullName evidence="1">Uncharacterized protein</fullName>
    </submittedName>
</protein>
<evidence type="ECO:0000313" key="2">
    <source>
        <dbReference type="Proteomes" id="UP000596145"/>
    </source>
</evidence>
<dbReference type="EMBL" id="CP066007">
    <property type="protein sequence ID" value="QQB46402.1"/>
    <property type="molecule type" value="Genomic_DNA"/>
</dbReference>
<name>A0A7T4EFG9_9CORY</name>